<dbReference type="InterPro" id="IPR036388">
    <property type="entry name" value="WH-like_DNA-bd_sf"/>
</dbReference>
<evidence type="ECO:0000256" key="3">
    <source>
        <dbReference type="ARBA" id="ARBA00023163"/>
    </source>
</evidence>
<dbReference type="PROSITE" id="PS50043">
    <property type="entry name" value="HTH_LUXR_2"/>
    <property type="match status" value="1"/>
</dbReference>
<keyword evidence="7" id="KW-1185">Reference proteome</keyword>
<evidence type="ECO:0000256" key="2">
    <source>
        <dbReference type="ARBA" id="ARBA00023125"/>
    </source>
</evidence>
<accession>A0ABN2YD90</accession>
<dbReference type="Proteomes" id="UP001501020">
    <property type="component" value="Unassembled WGS sequence"/>
</dbReference>
<proteinExistence type="predicted"/>
<comment type="caution">
    <text evidence="6">The sequence shown here is derived from an EMBL/GenBank/DDBJ whole genome shotgun (WGS) entry which is preliminary data.</text>
</comment>
<keyword evidence="2" id="KW-0238">DNA-binding</keyword>
<name>A0ABN2YD90_9ACTN</name>
<evidence type="ECO:0000256" key="1">
    <source>
        <dbReference type="ARBA" id="ARBA00023015"/>
    </source>
</evidence>
<feature type="region of interest" description="Disordered" evidence="4">
    <location>
        <begin position="200"/>
        <end position="226"/>
    </location>
</feature>
<dbReference type="CDD" id="cd06170">
    <property type="entry name" value="LuxR_C_like"/>
    <property type="match status" value="1"/>
</dbReference>
<dbReference type="Pfam" id="PF00196">
    <property type="entry name" value="GerE"/>
    <property type="match status" value="1"/>
</dbReference>
<dbReference type="PRINTS" id="PR00038">
    <property type="entry name" value="HTHLUXR"/>
</dbReference>
<gene>
    <name evidence="6" type="ORF">GCM10009727_14240</name>
</gene>
<evidence type="ECO:0000259" key="5">
    <source>
        <dbReference type="PROSITE" id="PS50043"/>
    </source>
</evidence>
<dbReference type="SMART" id="SM00421">
    <property type="entry name" value="HTH_LUXR"/>
    <property type="match status" value="1"/>
</dbReference>
<dbReference type="Gene3D" id="1.10.10.10">
    <property type="entry name" value="Winged helix-like DNA-binding domain superfamily/Winged helix DNA-binding domain"/>
    <property type="match status" value="1"/>
</dbReference>
<keyword evidence="3" id="KW-0804">Transcription</keyword>
<feature type="domain" description="HTH luxR-type" evidence="5">
    <location>
        <begin position="143"/>
        <end position="208"/>
    </location>
</feature>
<evidence type="ECO:0000313" key="6">
    <source>
        <dbReference type="EMBL" id="GAA2125703.1"/>
    </source>
</evidence>
<dbReference type="PANTHER" id="PTHR44688">
    <property type="entry name" value="DNA-BINDING TRANSCRIPTIONAL ACTIVATOR DEVR_DOSR"/>
    <property type="match status" value="1"/>
</dbReference>
<dbReference type="SUPFAM" id="SSF46894">
    <property type="entry name" value="C-terminal effector domain of the bipartite response regulators"/>
    <property type="match status" value="1"/>
</dbReference>
<dbReference type="RefSeq" id="WP_344262763.1">
    <property type="nucleotide sequence ID" value="NZ_BAAAMR010000008.1"/>
</dbReference>
<sequence>MPVDGRRVLGGGPNHLVWSGHPAGRPLTVPDGLLGRDALEAFARDKAADPLVARMTAGPGTPLLRSDVQSRAEYHALAAYADVYRPLGIEHQLAMAFPAGCTADGPRGVCLAVNRARGDFGDADRATADLLRPRLVRAMRRLAPPGRERVTRREAAVLDLLARGLTDRQIARRLAISPRTVEKHLEHAYPKLRARGRVDAATTWPSLAGGGPEGRSRPLPDPPEPA</sequence>
<evidence type="ECO:0000256" key="4">
    <source>
        <dbReference type="SAM" id="MobiDB-lite"/>
    </source>
</evidence>
<dbReference type="PANTHER" id="PTHR44688:SF16">
    <property type="entry name" value="DNA-BINDING TRANSCRIPTIONAL ACTIVATOR DEVR_DOSR"/>
    <property type="match status" value="1"/>
</dbReference>
<dbReference type="InterPro" id="IPR016032">
    <property type="entry name" value="Sig_transdc_resp-reg_C-effctor"/>
</dbReference>
<dbReference type="EMBL" id="BAAAMR010000008">
    <property type="protein sequence ID" value="GAA2125703.1"/>
    <property type="molecule type" value="Genomic_DNA"/>
</dbReference>
<keyword evidence="1" id="KW-0805">Transcription regulation</keyword>
<organism evidence="6 7">
    <name type="scientific">Actinomadura napierensis</name>
    <dbReference type="NCBI Taxonomy" id="267854"/>
    <lineage>
        <taxon>Bacteria</taxon>
        <taxon>Bacillati</taxon>
        <taxon>Actinomycetota</taxon>
        <taxon>Actinomycetes</taxon>
        <taxon>Streptosporangiales</taxon>
        <taxon>Thermomonosporaceae</taxon>
        <taxon>Actinomadura</taxon>
    </lineage>
</organism>
<dbReference type="InterPro" id="IPR000792">
    <property type="entry name" value="Tscrpt_reg_LuxR_C"/>
</dbReference>
<reference evidence="6 7" key="1">
    <citation type="journal article" date="2019" name="Int. J. Syst. Evol. Microbiol.">
        <title>The Global Catalogue of Microorganisms (GCM) 10K type strain sequencing project: providing services to taxonomists for standard genome sequencing and annotation.</title>
        <authorList>
            <consortium name="The Broad Institute Genomics Platform"/>
            <consortium name="The Broad Institute Genome Sequencing Center for Infectious Disease"/>
            <person name="Wu L."/>
            <person name="Ma J."/>
        </authorList>
    </citation>
    <scope>NUCLEOTIDE SEQUENCE [LARGE SCALE GENOMIC DNA]</scope>
    <source>
        <strain evidence="6 7">JCM 13850</strain>
    </source>
</reference>
<protein>
    <recommendedName>
        <fullName evidence="5">HTH luxR-type domain-containing protein</fullName>
    </recommendedName>
</protein>
<evidence type="ECO:0000313" key="7">
    <source>
        <dbReference type="Proteomes" id="UP001501020"/>
    </source>
</evidence>